<reference evidence="1" key="2">
    <citation type="journal article" date="2023" name="IMA Fungus">
        <title>Comparative genomic study of the Penicillium genus elucidates a diverse pangenome and 15 lateral gene transfer events.</title>
        <authorList>
            <person name="Petersen C."/>
            <person name="Sorensen T."/>
            <person name="Nielsen M.R."/>
            <person name="Sondergaard T.E."/>
            <person name="Sorensen J.L."/>
            <person name="Fitzpatrick D.A."/>
            <person name="Frisvad J.C."/>
            <person name="Nielsen K.L."/>
        </authorList>
    </citation>
    <scope>NUCLEOTIDE SEQUENCE</scope>
    <source>
        <strain evidence="1">IBT 22155</strain>
    </source>
</reference>
<reference evidence="1" key="1">
    <citation type="submission" date="2022-11" db="EMBL/GenBank/DDBJ databases">
        <authorList>
            <person name="Petersen C."/>
        </authorList>
    </citation>
    <scope>NUCLEOTIDE SEQUENCE</scope>
    <source>
        <strain evidence="1">IBT 22155</strain>
    </source>
</reference>
<evidence type="ECO:0000313" key="2">
    <source>
        <dbReference type="Proteomes" id="UP001149079"/>
    </source>
</evidence>
<dbReference type="AlphaFoldDB" id="A0A9W9GIF5"/>
<protein>
    <submittedName>
        <fullName evidence="1">Uncharacterized protein</fullName>
    </submittedName>
</protein>
<dbReference type="Proteomes" id="UP001149079">
    <property type="component" value="Unassembled WGS sequence"/>
</dbReference>
<keyword evidence="2" id="KW-1185">Reference proteome</keyword>
<dbReference type="EMBL" id="JAPQKL010000007">
    <property type="protein sequence ID" value="KAJ5121037.1"/>
    <property type="molecule type" value="Genomic_DNA"/>
</dbReference>
<sequence>MGNDFAAAQELLRNAKPARGKFSASGFCRALVGLVLNMVNERAEFGFHTPPCMSIQRKEFRVQPDTGHTVTHRAYSYSCTPAGAIPVHLVSSNRVSLLSGRTATPGPCLYRLIHPGWTGQKATELRNGSASVSRESASPDGPVGLCAVAMGSHGRTGPE</sequence>
<comment type="caution">
    <text evidence="1">The sequence shown here is derived from an EMBL/GenBank/DDBJ whole genome shotgun (WGS) entry which is preliminary data.</text>
</comment>
<name>A0A9W9GIF5_9EURO</name>
<dbReference type="RefSeq" id="XP_056517541.1">
    <property type="nucleotide sequence ID" value="XM_056669742.1"/>
</dbReference>
<accession>A0A9W9GIF5</accession>
<evidence type="ECO:0000313" key="1">
    <source>
        <dbReference type="EMBL" id="KAJ5121037.1"/>
    </source>
</evidence>
<dbReference type="GeneID" id="81408912"/>
<organism evidence="1 2">
    <name type="scientific">Penicillium bovifimosum</name>
    <dbReference type="NCBI Taxonomy" id="126998"/>
    <lineage>
        <taxon>Eukaryota</taxon>
        <taxon>Fungi</taxon>
        <taxon>Dikarya</taxon>
        <taxon>Ascomycota</taxon>
        <taxon>Pezizomycotina</taxon>
        <taxon>Eurotiomycetes</taxon>
        <taxon>Eurotiomycetidae</taxon>
        <taxon>Eurotiales</taxon>
        <taxon>Aspergillaceae</taxon>
        <taxon>Penicillium</taxon>
    </lineage>
</organism>
<dbReference type="OrthoDB" id="10407918at2759"/>
<gene>
    <name evidence="1" type="ORF">N7515_008998</name>
</gene>
<proteinExistence type="predicted"/>